<accession>A0A9X0ACB6</accession>
<organism evidence="1 2">
    <name type="scientific">Sclerotinia nivalis</name>
    <dbReference type="NCBI Taxonomy" id="352851"/>
    <lineage>
        <taxon>Eukaryota</taxon>
        <taxon>Fungi</taxon>
        <taxon>Dikarya</taxon>
        <taxon>Ascomycota</taxon>
        <taxon>Pezizomycotina</taxon>
        <taxon>Leotiomycetes</taxon>
        <taxon>Helotiales</taxon>
        <taxon>Sclerotiniaceae</taxon>
        <taxon>Sclerotinia</taxon>
    </lineage>
</organism>
<dbReference type="OrthoDB" id="3830579at2759"/>
<dbReference type="Proteomes" id="UP001152300">
    <property type="component" value="Unassembled WGS sequence"/>
</dbReference>
<dbReference type="EMBL" id="JAPEIS010000013">
    <property type="protein sequence ID" value="KAJ8060115.1"/>
    <property type="molecule type" value="Genomic_DNA"/>
</dbReference>
<dbReference type="Gene3D" id="3.30.70.100">
    <property type="match status" value="2"/>
</dbReference>
<name>A0A9X0ACB6_9HELO</name>
<evidence type="ECO:0000313" key="1">
    <source>
        <dbReference type="EMBL" id="KAJ8060115.1"/>
    </source>
</evidence>
<reference evidence="1" key="1">
    <citation type="submission" date="2022-11" db="EMBL/GenBank/DDBJ databases">
        <title>Genome Resource of Sclerotinia nivalis Strain SnTB1, a Plant Pathogen Isolated from American Ginseng.</title>
        <authorList>
            <person name="Fan S."/>
        </authorList>
    </citation>
    <scope>NUCLEOTIDE SEQUENCE</scope>
    <source>
        <strain evidence="1">SnTB1</strain>
    </source>
</reference>
<keyword evidence="2" id="KW-1185">Reference proteome</keyword>
<evidence type="ECO:0008006" key="3">
    <source>
        <dbReference type="Google" id="ProtNLM"/>
    </source>
</evidence>
<proteinExistence type="predicted"/>
<comment type="caution">
    <text evidence="1">The sequence shown here is derived from an EMBL/GenBank/DDBJ whole genome shotgun (WGS) entry which is preliminary data.</text>
</comment>
<protein>
    <recommendedName>
        <fullName evidence="3">ABM domain-containing protein</fullName>
    </recommendedName>
</protein>
<dbReference type="AlphaFoldDB" id="A0A9X0ACB6"/>
<evidence type="ECO:0000313" key="2">
    <source>
        <dbReference type="Proteomes" id="UP001152300"/>
    </source>
</evidence>
<gene>
    <name evidence="1" type="ORF">OCU04_010469</name>
</gene>
<sequence length="227" mass="25061">MVVTEVGLMGVKAGLNVMDQSTPEGKILWGAWRAVVAAPGGPSKVYFGLEIEDPSKIWGFFDWKSIEEHQSFAKSFGGEAVKDLPVIMTHGEFTKHITLSPFSSAVYESPVTEVMIAYFASDISQAAKDTTTTQLKQYLEKSVKKCPDVKEVSYGWGVENDFPIRGGEPGKVGSILTAFIGWPSIDAHMKFRETEEFKDNVGLVTEMDGLVKLITFHLSCQIIERSE</sequence>